<dbReference type="PIRSF" id="PIRSF002211">
    <property type="entry name" value="Ribosomal_L30_bac-type"/>
    <property type="match status" value="1"/>
</dbReference>
<dbReference type="GO" id="GO:0006412">
    <property type="term" value="P:translation"/>
    <property type="evidence" value="ECO:0007669"/>
    <property type="project" value="UniProtKB-UniRule"/>
</dbReference>
<dbReference type="RefSeq" id="WP_149678429.1">
    <property type="nucleotide sequence ID" value="NZ_DAONMB010000001.1"/>
</dbReference>
<dbReference type="InterPro" id="IPR016082">
    <property type="entry name" value="Ribosomal_uL30_ferredoxin-like"/>
</dbReference>
<evidence type="ECO:0000313" key="9">
    <source>
        <dbReference type="Proteomes" id="UP000324781"/>
    </source>
</evidence>
<keyword evidence="9" id="KW-1185">Reference proteome</keyword>
<dbReference type="SUPFAM" id="SSF55129">
    <property type="entry name" value="Ribosomal protein L30p/L7e"/>
    <property type="match status" value="1"/>
</dbReference>
<evidence type="ECO:0000313" key="8">
    <source>
        <dbReference type="EMBL" id="SHI93144.1"/>
    </source>
</evidence>
<reference evidence="8 9" key="1">
    <citation type="submission" date="2016-11" db="EMBL/GenBank/DDBJ databases">
        <authorList>
            <person name="Varghese N."/>
            <person name="Submissions S."/>
        </authorList>
    </citation>
    <scope>NUCLEOTIDE SEQUENCE [LARGE SCALE GENOMIC DNA]</scope>
    <source>
        <strain evidence="8 9">DSM 19027</strain>
    </source>
</reference>
<dbReference type="PROSITE" id="PS00634">
    <property type="entry name" value="RIBOSOMAL_L30"/>
    <property type="match status" value="1"/>
</dbReference>
<dbReference type="PANTHER" id="PTHR15892:SF2">
    <property type="entry name" value="LARGE RIBOSOMAL SUBUNIT PROTEIN UL30M"/>
    <property type="match status" value="1"/>
</dbReference>
<keyword evidence="3 5" id="KW-0689">Ribosomal protein</keyword>
<evidence type="ECO:0000256" key="4">
    <source>
        <dbReference type="ARBA" id="ARBA00023274"/>
    </source>
</evidence>
<dbReference type="HAMAP" id="MF_01371_B">
    <property type="entry name" value="Ribosomal_uL30_B"/>
    <property type="match status" value="1"/>
</dbReference>
<dbReference type="CDD" id="cd01658">
    <property type="entry name" value="Ribosomal_L30"/>
    <property type="match status" value="1"/>
</dbReference>
<evidence type="ECO:0000256" key="5">
    <source>
        <dbReference type="HAMAP-Rule" id="MF_01371"/>
    </source>
</evidence>
<dbReference type="Gene3D" id="3.30.1390.20">
    <property type="entry name" value="Ribosomal protein L30, ferredoxin-like fold domain"/>
    <property type="match status" value="1"/>
</dbReference>
<name>A0A1M6F5Y5_9FIRM</name>
<proteinExistence type="inferred from homology"/>
<dbReference type="NCBIfam" id="TIGR01308">
    <property type="entry name" value="rpmD_bact"/>
    <property type="match status" value="1"/>
</dbReference>
<dbReference type="InterPro" id="IPR018038">
    <property type="entry name" value="Ribosomal_uL30_CS"/>
</dbReference>
<evidence type="ECO:0000256" key="3">
    <source>
        <dbReference type="ARBA" id="ARBA00022980"/>
    </source>
</evidence>
<sequence length="59" mass="6486">MGNLKITLKKSTIKAKQDQKATVAALGLRKVGQTVEQKDNPQIRGMIQKVSHLVSVEEV</sequence>
<dbReference type="FunFam" id="3.30.1390.20:FF:000001">
    <property type="entry name" value="50S ribosomal protein L30"/>
    <property type="match status" value="1"/>
</dbReference>
<evidence type="ECO:0000259" key="7">
    <source>
        <dbReference type="Pfam" id="PF00327"/>
    </source>
</evidence>
<dbReference type="InterPro" id="IPR036919">
    <property type="entry name" value="Ribo_uL30_ferredoxin-like_sf"/>
</dbReference>
<evidence type="ECO:0000256" key="6">
    <source>
        <dbReference type="RuleBase" id="RU003734"/>
    </source>
</evidence>
<dbReference type="OrthoDB" id="9812790at2"/>
<dbReference type="PANTHER" id="PTHR15892">
    <property type="entry name" value="MITOCHONDRIAL RIBOSOMAL PROTEIN L30"/>
    <property type="match status" value="1"/>
</dbReference>
<comment type="similarity">
    <text evidence="1 5 6">Belongs to the universal ribosomal protein uL30 family.</text>
</comment>
<dbReference type="Proteomes" id="UP000324781">
    <property type="component" value="Unassembled WGS sequence"/>
</dbReference>
<keyword evidence="4 5" id="KW-0687">Ribonucleoprotein</keyword>
<dbReference type="InterPro" id="IPR005996">
    <property type="entry name" value="Ribosomal_uL30_bac-type"/>
</dbReference>
<gene>
    <name evidence="5" type="primary">rpmD</name>
    <name evidence="8" type="ORF">SAMN05444373_101541</name>
</gene>
<dbReference type="Pfam" id="PF00327">
    <property type="entry name" value="Ribosomal_L30"/>
    <property type="match status" value="1"/>
</dbReference>
<evidence type="ECO:0000256" key="2">
    <source>
        <dbReference type="ARBA" id="ARBA00011838"/>
    </source>
</evidence>
<dbReference type="EMBL" id="FQZP01000015">
    <property type="protein sequence ID" value="SHI93144.1"/>
    <property type="molecule type" value="Genomic_DNA"/>
</dbReference>
<organism evidence="8 9">
    <name type="scientific">Thermoclostridium caenicola</name>
    <dbReference type="NCBI Taxonomy" id="659425"/>
    <lineage>
        <taxon>Bacteria</taxon>
        <taxon>Bacillati</taxon>
        <taxon>Bacillota</taxon>
        <taxon>Clostridia</taxon>
        <taxon>Eubacteriales</taxon>
        <taxon>Oscillospiraceae</taxon>
        <taxon>Thermoclostridium</taxon>
    </lineage>
</organism>
<accession>A0A1M6F5Y5</accession>
<comment type="subunit">
    <text evidence="2 5">Part of the 50S ribosomal subunit.</text>
</comment>
<dbReference type="GO" id="GO:0003735">
    <property type="term" value="F:structural constituent of ribosome"/>
    <property type="evidence" value="ECO:0007669"/>
    <property type="project" value="InterPro"/>
</dbReference>
<feature type="domain" description="Large ribosomal subunit protein uL30-like ferredoxin-like fold" evidence="7">
    <location>
        <begin position="4"/>
        <end position="54"/>
    </location>
</feature>
<dbReference type="AlphaFoldDB" id="A0A1M6F5Y5"/>
<protein>
    <recommendedName>
        <fullName evidence="5">Large ribosomal subunit protein uL30</fullName>
    </recommendedName>
</protein>
<dbReference type="GO" id="GO:0022625">
    <property type="term" value="C:cytosolic large ribosomal subunit"/>
    <property type="evidence" value="ECO:0007669"/>
    <property type="project" value="TreeGrafter"/>
</dbReference>
<evidence type="ECO:0000256" key="1">
    <source>
        <dbReference type="ARBA" id="ARBA00007594"/>
    </source>
</evidence>